<proteinExistence type="predicted"/>
<reference evidence="1" key="1">
    <citation type="submission" date="2020-04" db="EMBL/GenBank/DDBJ databases">
        <authorList>
            <person name="Chiriac C."/>
            <person name="Salcher M."/>
            <person name="Ghai R."/>
            <person name="Kavagutti S V."/>
        </authorList>
    </citation>
    <scope>NUCLEOTIDE SEQUENCE</scope>
</reference>
<gene>
    <name evidence="1" type="ORF">UFOVP638_21</name>
</gene>
<accession>A0A6J5N3S1</accession>
<name>A0A6J5N3S1_9CAUD</name>
<sequence>MNKRKKSAKPETIFEQEKRLREEAKELAEKHKDVKPIKYDLKR</sequence>
<evidence type="ECO:0000313" key="1">
    <source>
        <dbReference type="EMBL" id="CAB4153724.1"/>
    </source>
</evidence>
<dbReference type="EMBL" id="LR796595">
    <property type="protein sequence ID" value="CAB4153724.1"/>
    <property type="molecule type" value="Genomic_DNA"/>
</dbReference>
<protein>
    <submittedName>
        <fullName evidence="1">Uncharacterized protein</fullName>
    </submittedName>
</protein>
<organism evidence="1">
    <name type="scientific">uncultured Caudovirales phage</name>
    <dbReference type="NCBI Taxonomy" id="2100421"/>
    <lineage>
        <taxon>Viruses</taxon>
        <taxon>Duplodnaviria</taxon>
        <taxon>Heunggongvirae</taxon>
        <taxon>Uroviricota</taxon>
        <taxon>Caudoviricetes</taxon>
        <taxon>Peduoviridae</taxon>
        <taxon>Maltschvirus</taxon>
        <taxon>Maltschvirus maltsch</taxon>
    </lineage>
</organism>